<dbReference type="AlphaFoldDB" id="A0A0D6MJA0"/>
<evidence type="ECO:0000256" key="1">
    <source>
        <dbReference type="SAM" id="Phobius"/>
    </source>
</evidence>
<evidence type="ECO:0000313" key="3">
    <source>
        <dbReference type="Proteomes" id="UP000032679"/>
    </source>
</evidence>
<comment type="caution">
    <text evidence="2">The sequence shown here is derived from an EMBL/GenBank/DDBJ whole genome shotgun (WGS) entry which is preliminary data.</text>
</comment>
<protein>
    <recommendedName>
        <fullName evidence="4">DUF2125 domain-containing protein</fullName>
    </recommendedName>
</protein>
<organism evidence="2 3">
    <name type="scientific">Tanticharoenia sakaeratensis NBRC 103193</name>
    <dbReference type="NCBI Taxonomy" id="1231623"/>
    <lineage>
        <taxon>Bacteria</taxon>
        <taxon>Pseudomonadati</taxon>
        <taxon>Pseudomonadota</taxon>
        <taxon>Alphaproteobacteria</taxon>
        <taxon>Acetobacterales</taxon>
        <taxon>Acetobacteraceae</taxon>
        <taxon>Tanticharoenia</taxon>
    </lineage>
</organism>
<keyword evidence="1" id="KW-0472">Membrane</keyword>
<dbReference type="Pfam" id="PF09898">
    <property type="entry name" value="DUF2125"/>
    <property type="match status" value="1"/>
</dbReference>
<keyword evidence="1" id="KW-1133">Transmembrane helix</keyword>
<dbReference type="InterPro" id="IPR018666">
    <property type="entry name" value="DUF2125"/>
</dbReference>
<name>A0A0D6MJA0_9PROT</name>
<dbReference type="STRING" id="1231623.Tasa_010_259"/>
<dbReference type="Proteomes" id="UP000032679">
    <property type="component" value="Unassembled WGS sequence"/>
</dbReference>
<evidence type="ECO:0008006" key="4">
    <source>
        <dbReference type="Google" id="ProtNLM"/>
    </source>
</evidence>
<gene>
    <name evidence="2" type="ORF">Tasa_010_259</name>
</gene>
<dbReference type="EMBL" id="BALE01000010">
    <property type="protein sequence ID" value="GAN53712.1"/>
    <property type="molecule type" value="Genomic_DNA"/>
</dbReference>
<reference evidence="2 3" key="1">
    <citation type="submission" date="2012-10" db="EMBL/GenBank/DDBJ databases">
        <title>Genome sequencing of Tanticharoenia sakaeratensis NBRC 103193.</title>
        <authorList>
            <person name="Azuma Y."/>
            <person name="Hadano H."/>
            <person name="Hirakawa H."/>
            <person name="Matsushita K."/>
        </authorList>
    </citation>
    <scope>NUCLEOTIDE SEQUENCE [LARGE SCALE GENOMIC DNA]</scope>
    <source>
        <strain evidence="2 3">NBRC 103193</strain>
    </source>
</reference>
<accession>A0A0D6MJA0</accession>
<keyword evidence="3" id="KW-1185">Reference proteome</keyword>
<feature type="transmembrane region" description="Helical" evidence="1">
    <location>
        <begin position="18"/>
        <end position="38"/>
    </location>
</feature>
<sequence>MWIEPVDEMRKNVSRRSLIMAAPLILTAISVVSTALWYRAEQVLDARAAETIATLRRDGFSVSFKARHHGGWPLAAILTFDAPRVAGPVQLPPGTNPMPDGPAPDGTTPHGTLAWGATRLILRIDPSAPATLTVGASPDQALAYTPDGTPGTQPRLWIRAGESWAHLRGVSTTHPDAHVAFERLAVTWIDGGRPVTTTLWGVAGMVLWRPHAAPDTTIAAIDAHAALLNSDALPAWLRPWPWTAPAAQIALVAPRTGETKRRLLVQSLQTEIGGAQARFAGIFASPTLTSQAPRWPDGDGTLEVDGAYAMLDRWLDWAIRHPNDDTVPIRLDPATIVAVRRLLPRAPRRPDRLYLPVTIRQGALDLPGNPWAHDVTRVLGGMPSPPLAQGAH</sequence>
<proteinExistence type="predicted"/>
<keyword evidence="1" id="KW-0812">Transmembrane</keyword>
<evidence type="ECO:0000313" key="2">
    <source>
        <dbReference type="EMBL" id="GAN53712.1"/>
    </source>
</evidence>